<sequence>MDQVSKTCSENPTPLQLNTSLENGDAVMQQIFVKSATQKSIKDITFIHENFKSLLLTTPAPSLVFRYGPSGAAVTFHSLNYAQIDSKGKIMISHLWKCTSGSLQVDDSFIFEKPEELRFIEVNEGAPMNRRRISLLGSDKEELSVERIKCDITVALNCLVMFTTHDGFSKNLIDGRGLTKFEATMSVPLRSDEDYMAAEVIQAKDLDIEQDTVVFDSASQSTVREIAEQKRSLKGKDLVLPDLQGSEKIAMVHLEAMLWDAFRGLEEKLISLAKTTFYAAHPSPLTGKKDSLTQITSLETANEGIENFEVSKAKLADCDKALESYGLDISTREIALDRFQPTTEKRE</sequence>
<comment type="caution">
    <text evidence="1">The sequence shown here is derived from an EMBL/GenBank/DDBJ whole genome shotgun (WGS) entry which is preliminary data.</text>
</comment>
<dbReference type="RefSeq" id="XP_038728302.1">
    <property type="nucleotide sequence ID" value="XM_038880908.1"/>
</dbReference>
<accession>A0A9P5I0I7</accession>
<dbReference type="Proteomes" id="UP000710849">
    <property type="component" value="Unassembled WGS sequence"/>
</dbReference>
<dbReference type="AlphaFoldDB" id="A0A9P5I0I7"/>
<protein>
    <submittedName>
        <fullName evidence="1">Uncharacterized protein</fullName>
    </submittedName>
</protein>
<gene>
    <name evidence="1" type="ORF">EAE97_010393</name>
</gene>
<keyword evidence="2" id="KW-1185">Reference proteome</keyword>
<proteinExistence type="predicted"/>
<name>A0A9P5I0I7_9HELO</name>
<organism evidence="1 2">
    <name type="scientific">Botrytis byssoidea</name>
    <dbReference type="NCBI Taxonomy" id="139641"/>
    <lineage>
        <taxon>Eukaryota</taxon>
        <taxon>Fungi</taxon>
        <taxon>Dikarya</taxon>
        <taxon>Ascomycota</taxon>
        <taxon>Pezizomycotina</taxon>
        <taxon>Leotiomycetes</taxon>
        <taxon>Helotiales</taxon>
        <taxon>Sclerotiniaceae</taxon>
        <taxon>Botrytis</taxon>
    </lineage>
</organism>
<dbReference type="EMBL" id="RCSW01000027">
    <property type="protein sequence ID" value="KAF7926093.1"/>
    <property type="molecule type" value="Genomic_DNA"/>
</dbReference>
<dbReference type="GeneID" id="62153981"/>
<reference evidence="1 2" key="1">
    <citation type="journal article" date="2020" name="Genome Biol. Evol.">
        <title>Comparative genomics of Sclerotiniaceae.</title>
        <authorList>
            <person name="Valero Jimenez C.A."/>
            <person name="Steentjes M."/>
            <person name="Scholten O.E."/>
            <person name="Van Kan J.A.L."/>
        </authorList>
    </citation>
    <scope>NUCLEOTIDE SEQUENCE [LARGE SCALE GENOMIC DNA]</scope>
    <source>
        <strain evidence="1 2">MUCL 94</strain>
    </source>
</reference>
<evidence type="ECO:0000313" key="1">
    <source>
        <dbReference type="EMBL" id="KAF7926093.1"/>
    </source>
</evidence>
<evidence type="ECO:0000313" key="2">
    <source>
        <dbReference type="Proteomes" id="UP000710849"/>
    </source>
</evidence>